<dbReference type="AlphaFoldDB" id="A0A2N5XNG5"/>
<protein>
    <submittedName>
        <fullName evidence="5">Peptidase M75</fullName>
    </submittedName>
</protein>
<proteinExistence type="predicted"/>
<accession>A0A2N5XNG5</accession>
<evidence type="ECO:0000313" key="6">
    <source>
        <dbReference type="Proteomes" id="UP000234881"/>
    </source>
</evidence>
<evidence type="ECO:0000259" key="4">
    <source>
        <dbReference type="Pfam" id="PF09375"/>
    </source>
</evidence>
<evidence type="ECO:0000256" key="1">
    <source>
        <dbReference type="ARBA" id="ARBA00004196"/>
    </source>
</evidence>
<feature type="signal peptide" evidence="3">
    <location>
        <begin position="1"/>
        <end position="20"/>
    </location>
</feature>
<dbReference type="RefSeq" id="WP_101535222.1">
    <property type="nucleotide sequence ID" value="NZ_PKUQ01000042.1"/>
</dbReference>
<reference evidence="5 6" key="1">
    <citation type="submission" date="2018-01" db="EMBL/GenBank/DDBJ databases">
        <title>The draft genome sequence of Cohaesibacter sp. H1304.</title>
        <authorList>
            <person name="Wang N.-N."/>
            <person name="Du Z.-J."/>
        </authorList>
    </citation>
    <scope>NUCLEOTIDE SEQUENCE [LARGE SCALE GENOMIC DNA]</scope>
    <source>
        <strain evidence="5 6">H1304</strain>
    </source>
</reference>
<dbReference type="Gene3D" id="1.20.1420.20">
    <property type="entry name" value="M75 peptidase, HXXE motif"/>
    <property type="match status" value="1"/>
</dbReference>
<dbReference type="EMBL" id="PKUQ01000042">
    <property type="protein sequence ID" value="PLW75980.1"/>
    <property type="molecule type" value="Genomic_DNA"/>
</dbReference>
<feature type="chain" id="PRO_5014814559" evidence="3">
    <location>
        <begin position="21"/>
        <end position="329"/>
    </location>
</feature>
<dbReference type="Proteomes" id="UP000234881">
    <property type="component" value="Unassembled WGS sequence"/>
</dbReference>
<feature type="domain" description="Imelysin-like" evidence="4">
    <location>
        <begin position="31"/>
        <end position="306"/>
    </location>
</feature>
<comment type="subcellular location">
    <subcellularLocation>
        <location evidence="1">Cell envelope</location>
    </subcellularLocation>
</comment>
<dbReference type="InterPro" id="IPR038352">
    <property type="entry name" value="Imelysin_sf"/>
</dbReference>
<sequence>MLKVCLVFLSVLIAPVAAQALDLRAIVDQHILSGYQQLADRSAELAKASESSCEAGHDALTPAFHVAFDAWVAVSHLRFGPSEQQDRAFALAFWPDSRGVTPKTLSGLLRSQDPAIDDLALYQHVSIAARGFYALEFLLFDAAFVDKPSSKSCALIKVIAEDISANANAILEGWNQGYASLLAEANNDTYRSRDEAVKQLYTSLTTGLQFTAMTRLGRPLGTFSKPRPKRAEARRSGRSLRHVILSLKANQRLAALLSDNDKAIDARFQHVIQQAEDLNDPVLQGVNDPMSRIRIEALQGAINTINDSLALDLAPKLGITAGFNSMDGD</sequence>
<dbReference type="CDD" id="cd14659">
    <property type="entry name" value="Imelysin-like_IPPA"/>
    <property type="match status" value="1"/>
</dbReference>
<keyword evidence="2 3" id="KW-0732">Signal</keyword>
<evidence type="ECO:0000256" key="3">
    <source>
        <dbReference type="SAM" id="SignalP"/>
    </source>
</evidence>
<dbReference type="Pfam" id="PF09375">
    <property type="entry name" value="Peptidase_M75"/>
    <property type="match status" value="1"/>
</dbReference>
<keyword evidence="6" id="KW-1185">Reference proteome</keyword>
<dbReference type="InterPro" id="IPR034984">
    <property type="entry name" value="Imelysin-like_IPPA"/>
</dbReference>
<name>A0A2N5XNG5_9HYPH</name>
<evidence type="ECO:0000313" key="5">
    <source>
        <dbReference type="EMBL" id="PLW75980.1"/>
    </source>
</evidence>
<dbReference type="GO" id="GO:0030313">
    <property type="term" value="C:cell envelope"/>
    <property type="evidence" value="ECO:0007669"/>
    <property type="project" value="UniProtKB-SubCell"/>
</dbReference>
<comment type="caution">
    <text evidence="5">The sequence shown here is derived from an EMBL/GenBank/DDBJ whole genome shotgun (WGS) entry which is preliminary data.</text>
</comment>
<gene>
    <name evidence="5" type="ORF">C0081_17940</name>
</gene>
<evidence type="ECO:0000256" key="2">
    <source>
        <dbReference type="ARBA" id="ARBA00022729"/>
    </source>
</evidence>
<dbReference type="OrthoDB" id="5729110at2"/>
<dbReference type="InterPro" id="IPR018976">
    <property type="entry name" value="Imelysin-like"/>
</dbReference>
<organism evidence="5 6">
    <name type="scientific">Cohaesibacter celericrescens</name>
    <dbReference type="NCBI Taxonomy" id="2067669"/>
    <lineage>
        <taxon>Bacteria</taxon>
        <taxon>Pseudomonadati</taxon>
        <taxon>Pseudomonadota</taxon>
        <taxon>Alphaproteobacteria</taxon>
        <taxon>Hyphomicrobiales</taxon>
        <taxon>Cohaesibacteraceae</taxon>
    </lineage>
</organism>